<proteinExistence type="predicted"/>
<protein>
    <submittedName>
        <fullName evidence="2">DUF5808 domain-containing protein</fullName>
    </submittedName>
</protein>
<dbReference type="InterPro" id="IPR043831">
    <property type="entry name" value="DUF5808"/>
</dbReference>
<keyword evidence="3" id="KW-1185">Reference proteome</keyword>
<accession>A0ABT7SA68</accession>
<evidence type="ECO:0000313" key="2">
    <source>
        <dbReference type="EMBL" id="MDM7832517.1"/>
    </source>
</evidence>
<dbReference type="Pfam" id="PF19124">
    <property type="entry name" value="DUF5808"/>
    <property type="match status" value="1"/>
</dbReference>
<dbReference type="EMBL" id="JAUCGR010000004">
    <property type="protein sequence ID" value="MDM7832517.1"/>
    <property type="molecule type" value="Genomic_DNA"/>
</dbReference>
<comment type="caution">
    <text evidence="2">The sequence shown here is derived from an EMBL/GenBank/DDBJ whole genome shotgun (WGS) entry which is preliminary data.</text>
</comment>
<organism evidence="2 3">
    <name type="scientific">Cellulomonas edaphi</name>
    <dbReference type="NCBI Taxonomy" id="3053468"/>
    <lineage>
        <taxon>Bacteria</taxon>
        <taxon>Bacillati</taxon>
        <taxon>Actinomycetota</taxon>
        <taxon>Actinomycetes</taxon>
        <taxon>Micrococcales</taxon>
        <taxon>Cellulomonadaceae</taxon>
        <taxon>Cellulomonas</taxon>
    </lineage>
</organism>
<evidence type="ECO:0000313" key="3">
    <source>
        <dbReference type="Proteomes" id="UP001321453"/>
    </source>
</evidence>
<sequence>MSSNDKHRKKPRDLQRLIRVVTFGLALAAIAKEVRTPADEREWHGVVVGFVPYDFRVPTLARAKQRLWDPEGSRVINPKVFGVGWTLNVGKLVSVARKRIAAA</sequence>
<name>A0ABT7SA68_9CELL</name>
<feature type="domain" description="DUF5808" evidence="1">
    <location>
        <begin position="70"/>
        <end position="94"/>
    </location>
</feature>
<reference evidence="2 3" key="1">
    <citation type="submission" date="2023-06" db="EMBL/GenBank/DDBJ databases">
        <title>Cellulomonas sp. MW9 Whole genome sequence.</title>
        <authorList>
            <person name="Park S."/>
        </authorList>
    </citation>
    <scope>NUCLEOTIDE SEQUENCE [LARGE SCALE GENOMIC DNA]</scope>
    <source>
        <strain evidence="2 3">MW9</strain>
    </source>
</reference>
<dbReference type="Proteomes" id="UP001321453">
    <property type="component" value="Unassembled WGS sequence"/>
</dbReference>
<gene>
    <name evidence="2" type="ORF">QRT05_14340</name>
</gene>
<dbReference type="RefSeq" id="WP_289448019.1">
    <property type="nucleotide sequence ID" value="NZ_JAUCGR010000004.1"/>
</dbReference>
<evidence type="ECO:0000259" key="1">
    <source>
        <dbReference type="Pfam" id="PF19124"/>
    </source>
</evidence>